<gene>
    <name evidence="2" type="ORF">ACFYXQ_23375</name>
</gene>
<feature type="region of interest" description="Disordered" evidence="1">
    <location>
        <begin position="571"/>
        <end position="807"/>
    </location>
</feature>
<protein>
    <submittedName>
        <fullName evidence="2">Uncharacterized protein</fullName>
    </submittedName>
</protein>
<sequence length="879" mass="85611">MTRDLPLDADAEDPGDHAGDTAYRVATGVARVARAGAYVTGGALVAEGSTTPENGESHDASRIAGWSLQDPQPNAPSPVVTYPDPAPDSVPPVLGHPGAAASDHPLLAFPNLPPGFEFHVQIETGPAAEAQQPDLSKIPGMHGMPGTDGSTPGLSVVPGPSEGVVPGTGTDHLPGTGTVPGLGNGVPNLGNGIPGLNNGIPGFGNTPGTGDSPFDLPSVPAMPDVPAMPSVPSVPEFQIPKLNSGNGGSDFGLPGIHPAAAPIAAQGGQGATLTSLVHPADASVSDVADGAGPIDLGDPSASAADGGAGFGPFGSESDALHMVSGFDGVGSAELSVYAGVQVHLDAHAGFDGVWLHASAQAAGGVVGGIGEQIDTYGQWLGGGESAPTAAPGPESTLVQNLVGPTPGIRSGMGVSGTEGPGSAHGPIGTPGVVPGAGVPQAAVPGAAMPVSIAGPVVSAAGPVVPATAALSLPVAGPVVPSVPASVAAPAAVTTPAVATSVATAPQPAVAAIAAPPVPQPVVTTPLQPAAHTDPAVHALAGALPDHLGPIPLGAAAAVGPAAFLGLPKPGPAAAATPGPASPGGEHGASTGPTVAQPLTGTLDHSPLPHVSIPAMPTIPPLPQLGGANPSHPFKPTHTTYGPTAGGTAPSHAHGPSTEPTVTGTPSSEHGAGTTSTIAGHPNPTYTDDTTTDARPGPTTVDPSTGTAPTTVTPSHESSTPTRDSTPTHDSTPTYGPQPTRGPTSTSDSGITRQPAPSHDSTPSHEVPMPTREPSMPSHTPSMPTIPSHETPPAVTAPQIPGGHGTVPGVHAPTLPQLTVSPHLPTKPIAEVHDSNDYTPWQDSGHVGLTAGLSGGLLPGTDTDPAHLLIHPAPDLHIAL</sequence>
<evidence type="ECO:0000313" key="3">
    <source>
        <dbReference type="Proteomes" id="UP001601992"/>
    </source>
</evidence>
<feature type="compositionally biased region" description="Polar residues" evidence="1">
    <location>
        <begin position="700"/>
        <end position="751"/>
    </location>
</feature>
<accession>A0ABW6S575</accession>
<evidence type="ECO:0000256" key="1">
    <source>
        <dbReference type="SAM" id="MobiDB-lite"/>
    </source>
</evidence>
<dbReference type="RefSeq" id="WP_387404929.1">
    <property type="nucleotide sequence ID" value="NZ_JBIAQY010000008.1"/>
</dbReference>
<dbReference type="EMBL" id="JBIAQY010000008">
    <property type="protein sequence ID" value="MFF3570728.1"/>
    <property type="molecule type" value="Genomic_DNA"/>
</dbReference>
<name>A0ABW6S575_9NOCA</name>
<evidence type="ECO:0000313" key="2">
    <source>
        <dbReference type="EMBL" id="MFF3570728.1"/>
    </source>
</evidence>
<organism evidence="2 3">
    <name type="scientific">Nocardia jiangxiensis</name>
    <dbReference type="NCBI Taxonomy" id="282685"/>
    <lineage>
        <taxon>Bacteria</taxon>
        <taxon>Bacillati</taxon>
        <taxon>Actinomycetota</taxon>
        <taxon>Actinomycetes</taxon>
        <taxon>Mycobacteriales</taxon>
        <taxon>Nocardiaceae</taxon>
        <taxon>Nocardia</taxon>
    </lineage>
</organism>
<feature type="compositionally biased region" description="Polar residues" evidence="1">
    <location>
        <begin position="590"/>
        <end position="599"/>
    </location>
</feature>
<feature type="region of interest" description="Disordered" evidence="1">
    <location>
        <begin position="1"/>
        <end position="20"/>
    </location>
</feature>
<dbReference type="Proteomes" id="UP001601992">
    <property type="component" value="Unassembled WGS sequence"/>
</dbReference>
<feature type="compositionally biased region" description="Polar residues" evidence="1">
    <location>
        <begin position="657"/>
        <end position="677"/>
    </location>
</feature>
<comment type="caution">
    <text evidence="2">The sequence shown here is derived from an EMBL/GenBank/DDBJ whole genome shotgun (WGS) entry which is preliminary data.</text>
</comment>
<keyword evidence="3" id="KW-1185">Reference proteome</keyword>
<proteinExistence type="predicted"/>
<reference evidence="2 3" key="1">
    <citation type="submission" date="2024-10" db="EMBL/GenBank/DDBJ databases">
        <title>The Natural Products Discovery Center: Release of the First 8490 Sequenced Strains for Exploring Actinobacteria Biosynthetic Diversity.</title>
        <authorList>
            <person name="Kalkreuter E."/>
            <person name="Kautsar S.A."/>
            <person name="Yang D."/>
            <person name="Bader C.D."/>
            <person name="Teijaro C.N."/>
            <person name="Fluegel L."/>
            <person name="Davis C.M."/>
            <person name="Simpson J.R."/>
            <person name="Lauterbach L."/>
            <person name="Steele A.D."/>
            <person name="Gui C."/>
            <person name="Meng S."/>
            <person name="Li G."/>
            <person name="Viehrig K."/>
            <person name="Ye F."/>
            <person name="Su P."/>
            <person name="Kiefer A.F."/>
            <person name="Nichols A."/>
            <person name="Cepeda A.J."/>
            <person name="Yan W."/>
            <person name="Fan B."/>
            <person name="Jiang Y."/>
            <person name="Adhikari A."/>
            <person name="Zheng C.-J."/>
            <person name="Schuster L."/>
            <person name="Cowan T.M."/>
            <person name="Smanski M.J."/>
            <person name="Chevrette M.G."/>
            <person name="De Carvalho L.P.S."/>
            <person name="Shen B."/>
        </authorList>
    </citation>
    <scope>NUCLEOTIDE SEQUENCE [LARGE SCALE GENOMIC DNA]</scope>
    <source>
        <strain evidence="2 3">NPDC002593</strain>
    </source>
</reference>
<feature type="compositionally biased region" description="Low complexity" evidence="1">
    <location>
        <begin position="773"/>
        <end position="788"/>
    </location>
</feature>
<feature type="compositionally biased region" description="Low complexity" evidence="1">
    <location>
        <begin position="635"/>
        <end position="649"/>
    </location>
</feature>